<evidence type="ECO:0000256" key="2">
    <source>
        <dbReference type="SAM" id="MobiDB-lite"/>
    </source>
</evidence>
<dbReference type="Proteomes" id="UP001140453">
    <property type="component" value="Unassembled WGS sequence"/>
</dbReference>
<name>A0A9W9CZH0_9PEZI</name>
<feature type="region of interest" description="Disordered" evidence="2">
    <location>
        <begin position="1"/>
        <end position="51"/>
    </location>
</feature>
<dbReference type="PANTHER" id="PTHR23325">
    <property type="entry name" value="SERUM RESPONSE FACTOR-BINDING"/>
    <property type="match status" value="1"/>
</dbReference>
<evidence type="ECO:0000259" key="3">
    <source>
        <dbReference type="Pfam" id="PF09073"/>
    </source>
</evidence>
<dbReference type="AlphaFoldDB" id="A0A9W9CZH0"/>
<keyword evidence="1" id="KW-0175">Coiled coil</keyword>
<feature type="compositionally biased region" description="Acidic residues" evidence="2">
    <location>
        <begin position="280"/>
        <end position="305"/>
    </location>
</feature>
<feature type="compositionally biased region" description="Basic residues" evidence="2">
    <location>
        <begin position="375"/>
        <end position="385"/>
    </location>
</feature>
<comment type="caution">
    <text evidence="4">The sequence shown here is derived from an EMBL/GenBank/DDBJ whole genome shotgun (WGS) entry which is preliminary data.</text>
</comment>
<feature type="compositionally biased region" description="Basic and acidic residues" evidence="2">
    <location>
        <begin position="228"/>
        <end position="242"/>
    </location>
</feature>
<feature type="compositionally biased region" description="Basic and acidic residues" evidence="2">
    <location>
        <begin position="386"/>
        <end position="396"/>
    </location>
</feature>
<gene>
    <name evidence="4" type="ORF">N0V93_003007</name>
</gene>
<dbReference type="InterPro" id="IPR015158">
    <property type="entry name" value="Bud22_dom"/>
</dbReference>
<evidence type="ECO:0000256" key="1">
    <source>
        <dbReference type="ARBA" id="ARBA00023054"/>
    </source>
</evidence>
<dbReference type="PANTHER" id="PTHR23325:SF1">
    <property type="entry name" value="SERUM RESPONSE FACTOR-BINDING PROTEIN 1"/>
    <property type="match status" value="1"/>
</dbReference>
<sequence>MPKRKREEDVLGEKLAHHHQELSRTLKAAKGFERQRMAKRQRDPKSTPEKRARIEKEIVVLKSVDLHSVAYAHLCASLLKIKAVVESPKLPEEVKNGVPKPEISEEEKSLLHNVTSALYNQPKVREAVEKAVADICRVLHVPVPDKKGKLKKGDKKAETTARKDPEEQPADRTVDHQEKAEKSAKHGTAKTENSRPSENDEESDEEETEFNGFSDDEDDESDEEVEEKEEKVVSRFNDRLGSSDDDEYDTANEELDPMEVTDLSASEGSDDEISLVNPGSEEEASEEEASSDQDEDEDEDEEDSESSAVSPPHKTRKEAKKGAPIKVKDSHYLPSLMGGYISGSESEASDIDVAPTRKNRRGQRARQAIAEKKFKDKAKHLAKAKAGRDDGWDLKRGAVGGNERTPWKKGVRTPLGKKQGHSEDGEQEPRRPKPPTKKDNEGPLHASWEAKKKAKEAQETAVFQGKRVVFD</sequence>
<dbReference type="GO" id="GO:0030490">
    <property type="term" value="P:maturation of SSU-rRNA"/>
    <property type="evidence" value="ECO:0007669"/>
    <property type="project" value="TreeGrafter"/>
</dbReference>
<reference evidence="4" key="1">
    <citation type="submission" date="2022-10" db="EMBL/GenBank/DDBJ databases">
        <title>Tapping the CABI collections for fungal endophytes: first genome assemblies for Collariella, Neodidymelliopsis, Ascochyta clinopodiicola, Didymella pomorum, Didymosphaeria variabile, Neocosmospora piperis and Neocucurbitaria cava.</title>
        <authorList>
            <person name="Hill R."/>
        </authorList>
    </citation>
    <scope>NUCLEOTIDE SEQUENCE</scope>
    <source>
        <strain evidence="4">IMI 355082</strain>
    </source>
</reference>
<protein>
    <recommendedName>
        <fullName evidence="3">Bud22 domain-containing protein</fullName>
    </recommendedName>
</protein>
<feature type="compositionally biased region" description="Basic and acidic residues" evidence="2">
    <location>
        <begin position="155"/>
        <end position="184"/>
    </location>
</feature>
<dbReference type="OrthoDB" id="3364872at2759"/>
<evidence type="ECO:0000313" key="4">
    <source>
        <dbReference type="EMBL" id="KAJ4393792.1"/>
    </source>
</evidence>
<dbReference type="Pfam" id="PF09073">
    <property type="entry name" value="BUD22"/>
    <property type="match status" value="1"/>
</dbReference>
<dbReference type="GO" id="GO:0005634">
    <property type="term" value="C:nucleus"/>
    <property type="evidence" value="ECO:0007669"/>
    <property type="project" value="TreeGrafter"/>
</dbReference>
<feature type="compositionally biased region" description="Acidic residues" evidence="2">
    <location>
        <begin position="199"/>
        <end position="227"/>
    </location>
</feature>
<evidence type="ECO:0000313" key="5">
    <source>
        <dbReference type="Proteomes" id="UP001140453"/>
    </source>
</evidence>
<accession>A0A9W9CZH0</accession>
<feature type="compositionally biased region" description="Basic and acidic residues" evidence="2">
    <location>
        <begin position="420"/>
        <end position="458"/>
    </location>
</feature>
<dbReference type="InterPro" id="IPR037393">
    <property type="entry name" value="Bud22/SRFB1"/>
</dbReference>
<feature type="region of interest" description="Disordered" evidence="2">
    <location>
        <begin position="146"/>
        <end position="471"/>
    </location>
</feature>
<feature type="compositionally biased region" description="Acidic residues" evidence="2">
    <location>
        <begin position="243"/>
        <end position="259"/>
    </location>
</feature>
<proteinExistence type="predicted"/>
<feature type="domain" description="Bud22" evidence="3">
    <location>
        <begin position="16"/>
        <end position="471"/>
    </location>
</feature>
<dbReference type="GO" id="GO:0030686">
    <property type="term" value="C:90S preribosome"/>
    <property type="evidence" value="ECO:0007669"/>
    <property type="project" value="TreeGrafter"/>
</dbReference>
<dbReference type="EMBL" id="JAPEVB010000002">
    <property type="protein sequence ID" value="KAJ4393792.1"/>
    <property type="molecule type" value="Genomic_DNA"/>
</dbReference>
<organism evidence="4 5">
    <name type="scientific">Gnomoniopsis smithogilvyi</name>
    <dbReference type="NCBI Taxonomy" id="1191159"/>
    <lineage>
        <taxon>Eukaryota</taxon>
        <taxon>Fungi</taxon>
        <taxon>Dikarya</taxon>
        <taxon>Ascomycota</taxon>
        <taxon>Pezizomycotina</taxon>
        <taxon>Sordariomycetes</taxon>
        <taxon>Sordariomycetidae</taxon>
        <taxon>Diaporthales</taxon>
        <taxon>Gnomoniaceae</taxon>
        <taxon>Gnomoniopsis</taxon>
    </lineage>
</organism>
<keyword evidence="5" id="KW-1185">Reference proteome</keyword>